<dbReference type="Proteomes" id="UP001633002">
    <property type="component" value="Unassembled WGS sequence"/>
</dbReference>
<organism evidence="1 2">
    <name type="scientific">Riccia sorocarpa</name>
    <dbReference type="NCBI Taxonomy" id="122646"/>
    <lineage>
        <taxon>Eukaryota</taxon>
        <taxon>Viridiplantae</taxon>
        <taxon>Streptophyta</taxon>
        <taxon>Embryophyta</taxon>
        <taxon>Marchantiophyta</taxon>
        <taxon>Marchantiopsida</taxon>
        <taxon>Marchantiidae</taxon>
        <taxon>Marchantiales</taxon>
        <taxon>Ricciaceae</taxon>
        <taxon>Riccia</taxon>
    </lineage>
</organism>
<gene>
    <name evidence="1" type="ORF">R1sor_019618</name>
</gene>
<protein>
    <submittedName>
        <fullName evidence="1">Uncharacterized protein</fullName>
    </submittedName>
</protein>
<evidence type="ECO:0000313" key="1">
    <source>
        <dbReference type="EMBL" id="KAL3701596.1"/>
    </source>
</evidence>
<dbReference type="EMBL" id="JBJQOH010000001">
    <property type="protein sequence ID" value="KAL3701596.1"/>
    <property type="molecule type" value="Genomic_DNA"/>
</dbReference>
<keyword evidence="2" id="KW-1185">Reference proteome</keyword>
<accession>A0ABD3IE46</accession>
<name>A0ABD3IE46_9MARC</name>
<comment type="caution">
    <text evidence="1">The sequence shown here is derived from an EMBL/GenBank/DDBJ whole genome shotgun (WGS) entry which is preliminary data.</text>
</comment>
<sequence length="98" mass="11201">MDGSPLKNGEILQEAKRVWEEHLSEEQEGRYHSDQIDMCEVITEEGQILKLIEDTYRELYSVEVEGPEATELRSEVLAFSGKKANYEAEHDAGWDTIG</sequence>
<evidence type="ECO:0000313" key="2">
    <source>
        <dbReference type="Proteomes" id="UP001633002"/>
    </source>
</evidence>
<proteinExistence type="predicted"/>
<reference evidence="1 2" key="1">
    <citation type="submission" date="2024-09" db="EMBL/GenBank/DDBJ databases">
        <title>Chromosome-scale assembly of Riccia sorocarpa.</title>
        <authorList>
            <person name="Paukszto L."/>
        </authorList>
    </citation>
    <scope>NUCLEOTIDE SEQUENCE [LARGE SCALE GENOMIC DNA]</scope>
    <source>
        <strain evidence="1">LP-2024</strain>
        <tissue evidence="1">Aerial parts of the thallus</tissue>
    </source>
</reference>
<dbReference type="AlphaFoldDB" id="A0ABD3IE46"/>